<organism evidence="1 2">
    <name type="scientific">Acidiferrobacter thiooxydans</name>
    <dbReference type="NCBI Taxonomy" id="163359"/>
    <lineage>
        <taxon>Bacteria</taxon>
        <taxon>Pseudomonadati</taxon>
        <taxon>Pseudomonadota</taxon>
        <taxon>Gammaproteobacteria</taxon>
        <taxon>Acidiferrobacterales</taxon>
        <taxon>Acidiferrobacteraceae</taxon>
        <taxon>Acidiferrobacter</taxon>
    </lineage>
</organism>
<dbReference type="NCBIfam" id="TIGR04409">
    <property type="entry name" value="LptC_YrbK"/>
    <property type="match status" value="1"/>
</dbReference>
<gene>
    <name evidence="1" type="primary">lptC</name>
    <name evidence="1" type="ORF">C4900_13190</name>
</gene>
<keyword evidence="2" id="KW-1185">Reference proteome</keyword>
<dbReference type="EMBL" id="PSYR01000002">
    <property type="protein sequence ID" value="RCN56716.1"/>
    <property type="molecule type" value="Genomic_DNA"/>
</dbReference>
<dbReference type="AlphaFoldDB" id="A0A1C2FY40"/>
<sequence length="144" mass="16336">MGRWLSRFLLLAGLLLFSGLFWWLPEALVGPALTLTRVAPARPDYYIDHAELTAMNRHGRPRFILTAERLIHFSRGKRTLLIEPHLTQFGRHAITTTVARKGYVSPHGHVLTMRGHVRVFRGKTTQLGPTVVHTHTLTVRLTTS</sequence>
<dbReference type="OrthoDB" id="8589410at2"/>
<dbReference type="InterPro" id="IPR026265">
    <property type="entry name" value="LptC"/>
</dbReference>
<accession>A0A1C2FY40</accession>
<name>A0A1C2FY40_9GAMM</name>
<dbReference type="Gene3D" id="2.60.450.10">
    <property type="entry name" value="Lipopolysaccharide (LPS) transport protein A like domain"/>
    <property type="match status" value="1"/>
</dbReference>
<evidence type="ECO:0000313" key="2">
    <source>
        <dbReference type="Proteomes" id="UP000253250"/>
    </source>
</evidence>
<dbReference type="GO" id="GO:0015221">
    <property type="term" value="F:lipopolysaccharide transmembrane transporter activity"/>
    <property type="evidence" value="ECO:0007669"/>
    <property type="project" value="InterPro"/>
</dbReference>
<evidence type="ECO:0000313" key="1">
    <source>
        <dbReference type="EMBL" id="RCN56716.1"/>
    </source>
</evidence>
<dbReference type="GO" id="GO:0005886">
    <property type="term" value="C:plasma membrane"/>
    <property type="evidence" value="ECO:0007669"/>
    <property type="project" value="InterPro"/>
</dbReference>
<protein>
    <submittedName>
        <fullName evidence="1">LPS export ABC transporter periplasmic protein LptC</fullName>
    </submittedName>
</protein>
<comment type="caution">
    <text evidence="1">The sequence shown here is derived from an EMBL/GenBank/DDBJ whole genome shotgun (WGS) entry which is preliminary data.</text>
</comment>
<dbReference type="STRING" id="163359.A9R16_03725"/>
<dbReference type="Proteomes" id="UP000253250">
    <property type="component" value="Unassembled WGS sequence"/>
</dbReference>
<dbReference type="InterPro" id="IPR010664">
    <property type="entry name" value="LipoPS_assembly_LptC-rel"/>
</dbReference>
<dbReference type="Pfam" id="PF06835">
    <property type="entry name" value="LptC"/>
    <property type="match status" value="1"/>
</dbReference>
<dbReference type="RefSeq" id="WP_065971973.1">
    <property type="nucleotide sequence ID" value="NZ_CP080624.1"/>
</dbReference>
<reference evidence="1 2" key="1">
    <citation type="submission" date="2018-02" db="EMBL/GenBank/DDBJ databases">
        <title>Insights into the biology of acidophilic members of the Acidiferrobacteraceae family derived from comparative genomic analyses.</title>
        <authorList>
            <person name="Issotta F."/>
            <person name="Thyssen C."/>
            <person name="Mena C."/>
            <person name="Moya A."/>
            <person name="Bellenberg S."/>
            <person name="Sproer C."/>
            <person name="Covarrubias P.C."/>
            <person name="Sand W."/>
            <person name="Quatrini R."/>
            <person name="Vera M."/>
        </authorList>
    </citation>
    <scope>NUCLEOTIDE SEQUENCE [LARGE SCALE GENOMIC DNA]</scope>
    <source>
        <strain evidence="2">m-1</strain>
    </source>
</reference>
<proteinExistence type="predicted"/>